<dbReference type="EMBL" id="CP073721">
    <property type="protein sequence ID" value="UWZ35809.1"/>
    <property type="molecule type" value="Genomic_DNA"/>
</dbReference>
<keyword evidence="3" id="KW-1185">Reference proteome</keyword>
<dbReference type="PROSITE" id="PS51340">
    <property type="entry name" value="MOSC"/>
    <property type="match status" value="1"/>
</dbReference>
<protein>
    <submittedName>
        <fullName evidence="2">MOSC domain-containing protein</fullName>
    </submittedName>
</protein>
<dbReference type="InterPro" id="IPR011037">
    <property type="entry name" value="Pyrv_Knase-like_insert_dom_sf"/>
</dbReference>
<organism evidence="2 3">
    <name type="scientific">Dactylosporangium roseum</name>
    <dbReference type="NCBI Taxonomy" id="47989"/>
    <lineage>
        <taxon>Bacteria</taxon>
        <taxon>Bacillati</taxon>
        <taxon>Actinomycetota</taxon>
        <taxon>Actinomycetes</taxon>
        <taxon>Micromonosporales</taxon>
        <taxon>Micromonosporaceae</taxon>
        <taxon>Dactylosporangium</taxon>
    </lineage>
</organism>
<dbReference type="RefSeq" id="WP_260725159.1">
    <property type="nucleotide sequence ID" value="NZ_BAAABS010000051.1"/>
</dbReference>
<dbReference type="PANTHER" id="PTHR30212">
    <property type="entry name" value="PROTEIN YIIM"/>
    <property type="match status" value="1"/>
</dbReference>
<evidence type="ECO:0000313" key="2">
    <source>
        <dbReference type="EMBL" id="UWZ35809.1"/>
    </source>
</evidence>
<gene>
    <name evidence="2" type="ORF">Drose_32720</name>
</gene>
<dbReference type="InterPro" id="IPR005302">
    <property type="entry name" value="MoCF_Sase_C"/>
</dbReference>
<dbReference type="InterPro" id="IPR052353">
    <property type="entry name" value="Benzoxazolinone_Detox_Enz"/>
</dbReference>
<dbReference type="Proteomes" id="UP001058271">
    <property type="component" value="Chromosome"/>
</dbReference>
<name>A0ABY5Z2B7_9ACTN</name>
<proteinExistence type="predicted"/>
<evidence type="ECO:0000259" key="1">
    <source>
        <dbReference type="PROSITE" id="PS51340"/>
    </source>
</evidence>
<accession>A0ABY5Z2B7</accession>
<reference evidence="2" key="1">
    <citation type="submission" date="2021-04" db="EMBL/GenBank/DDBJ databases">
        <title>Biosynthetic gene clusters of Dactylosporangioum roseum.</title>
        <authorList>
            <person name="Hartkoorn R.C."/>
            <person name="Beaudoing E."/>
            <person name="Hot D."/>
            <person name="Moureu S."/>
        </authorList>
    </citation>
    <scope>NUCLEOTIDE SEQUENCE</scope>
    <source>
        <strain evidence="2">NRRL B-16295</strain>
    </source>
</reference>
<dbReference type="SUPFAM" id="SSF50800">
    <property type="entry name" value="PK beta-barrel domain-like"/>
    <property type="match status" value="1"/>
</dbReference>
<feature type="domain" description="MOSC" evidence="1">
    <location>
        <begin position="28"/>
        <end position="171"/>
    </location>
</feature>
<evidence type="ECO:0000313" key="3">
    <source>
        <dbReference type="Proteomes" id="UP001058271"/>
    </source>
</evidence>
<dbReference type="Pfam" id="PF03473">
    <property type="entry name" value="MOSC"/>
    <property type="match status" value="1"/>
</dbReference>
<dbReference type="PANTHER" id="PTHR30212:SF2">
    <property type="entry name" value="PROTEIN YIIM"/>
    <property type="match status" value="1"/>
</dbReference>
<dbReference type="Gene3D" id="2.40.33.20">
    <property type="entry name" value="PK beta-barrel domain-like"/>
    <property type="match status" value="1"/>
</dbReference>
<sequence>MAYLLSVNVGTPAPTGHSSVPVTSIDKRPVAGPVEISMPGPRGSAATGVAGDTVCDLAHHGGPDQAVYAYAREDLDWWAGELGRELAGGIFGENLTTSGLDVTGALIGERWRIGDDVVLEVSAPRIPCRTFAGWLEEPAWVKRFTARGASGAYLRVVHPGRIRAGDEVRVIHSPAHDVTIGEAFRALTIESGLLPRLLAAAELPERSKEKVRARLRTSG</sequence>